<comment type="caution">
    <text evidence="1">The sequence shown here is derived from an EMBL/GenBank/DDBJ whole genome shotgun (WGS) entry which is preliminary data.</text>
</comment>
<name>A0ACC0VJ87_9STRA</name>
<dbReference type="EMBL" id="CM047587">
    <property type="protein sequence ID" value="KAI9906267.1"/>
    <property type="molecule type" value="Genomic_DNA"/>
</dbReference>
<protein>
    <submittedName>
        <fullName evidence="1">Uncharacterized protein</fullName>
    </submittedName>
</protein>
<organism evidence="1 2">
    <name type="scientific">Peronosclerospora sorghi</name>
    <dbReference type="NCBI Taxonomy" id="230839"/>
    <lineage>
        <taxon>Eukaryota</taxon>
        <taxon>Sar</taxon>
        <taxon>Stramenopiles</taxon>
        <taxon>Oomycota</taxon>
        <taxon>Peronosporomycetes</taxon>
        <taxon>Peronosporales</taxon>
        <taxon>Peronosporaceae</taxon>
        <taxon>Peronosclerospora</taxon>
    </lineage>
</organism>
<reference evidence="1 2" key="1">
    <citation type="journal article" date="2022" name="bioRxiv">
        <title>The genome of the oomycete Peronosclerospora sorghi, a cosmopolitan pathogen of maize and sorghum, is inflated with dispersed pseudogenes.</title>
        <authorList>
            <person name="Fletcher K."/>
            <person name="Martin F."/>
            <person name="Isakeit T."/>
            <person name="Cavanaugh K."/>
            <person name="Magill C."/>
            <person name="Michelmore R."/>
        </authorList>
    </citation>
    <scope>NUCLEOTIDE SEQUENCE [LARGE SCALE GENOMIC DNA]</scope>
    <source>
        <strain evidence="1">P6</strain>
    </source>
</reference>
<accession>A0ACC0VJ87</accession>
<evidence type="ECO:0000313" key="1">
    <source>
        <dbReference type="EMBL" id="KAI9906267.1"/>
    </source>
</evidence>
<gene>
    <name evidence="1" type="ORF">PsorP6_003923</name>
</gene>
<dbReference type="Proteomes" id="UP001163321">
    <property type="component" value="Chromosome 8"/>
</dbReference>
<keyword evidence="2" id="KW-1185">Reference proteome</keyword>
<evidence type="ECO:0000313" key="2">
    <source>
        <dbReference type="Proteomes" id="UP001163321"/>
    </source>
</evidence>
<sequence length="313" mass="34156">MQSCPFDALVTRLLPEGATFRGNMQLSKAASGDGCALYLTVKGAVLSVTSDCKDTFDVARNVHEQLTVQLSSNGLENVSLARAVLVVDGKKLLSVSTLMNQDSHEPHESVLTVQSGTCTQLLNTLADGQNIDGMLPRHVETTALRVTKQRGIDETADCIVSLEVNAQTPHLEPDAAHFKLLKSMDETMESFFASQSSATLASANVQLHAAPAEKKEALSLAVETQSVNTTLSKPLTFNLPSYTEALGIFALTAVLVAMMMGVVIMKKRQDCRSRERYERANRASQIRRVSIRMSQHDTNDGQEYEGEEDRLLL</sequence>
<proteinExistence type="predicted"/>